<evidence type="ECO:0000313" key="7">
    <source>
        <dbReference type="Proteomes" id="UP000078476"/>
    </source>
</evidence>
<feature type="transmembrane region" description="Helical" evidence="5">
    <location>
        <begin position="252"/>
        <end position="274"/>
    </location>
</feature>
<dbReference type="AlphaFoldDB" id="A0A177NBN3"/>
<reference evidence="6 7" key="1">
    <citation type="submission" date="2016-03" db="EMBL/GenBank/DDBJ databases">
        <authorList>
            <person name="Ploux O."/>
        </authorList>
    </citation>
    <scope>NUCLEOTIDE SEQUENCE [LARGE SCALE GENOMIC DNA]</scope>
    <source>
        <strain evidence="6 7">R-45370</strain>
    </source>
</reference>
<dbReference type="PANTHER" id="PTHR39344">
    <property type="entry name" value="UPF0182 PROTEIN SLL1060"/>
    <property type="match status" value="1"/>
</dbReference>
<feature type="transmembrane region" description="Helical" evidence="5">
    <location>
        <begin position="7"/>
        <end position="28"/>
    </location>
</feature>
<evidence type="ECO:0000256" key="3">
    <source>
        <dbReference type="ARBA" id="ARBA00022989"/>
    </source>
</evidence>
<sequence>MRKRKLLPALAGVTIVSAIILYVAFYFVFLDFFVDLWWFRSLEFEAYFWLRLLYRFVFSGAVTLFFFAIFQFHFWIASRYLGLNPPDEVLLDDKKRRRFQRFAEVFMSGSTKVYTPISIILAIVIAVPFYQQWEDALLFFFGSDAGISDPVFDRDISFYLFSYPIFMLIQQELLFTASLVFLATGLLYWLEHIFIPNQDKQFPFGAKIHLTVMFAFVVLFVEWGFILDRFTLLYNNSREPVFFGPGFVDLRYQLPLIWLSILTFFMIAASAVFYVFSETHRSKTPIIISVLSFMAVLGLQNWNFIPTVIEDLVVNPNPTRTEGPFMGYNIDATLAAYDLNNIKNIDFPINLDPTKDIENWSNIKHFENIPVWDRELLIDSYQQLQAIRPYYQFMLVDEDRYFIHNHIQQVNLAAREINIKKLPKEAQNWENTHLRYTHGYGAVVSPAAQDADIPIVWYLRDLNMSSDVGFSVKHPDIYYGQEKYSYAIVPNNLVVKDISGSNGNDSPGYQGNSGIPIPSYFRKLLFSFYFKDEKIFFSPNISTESKVQIRRNINERISILTPFLHLDKDPYLVIEKDRLYWIQDAYTLSKLYPVSQPAADDFLDGKNEFNYIRNSVKIVVDAYDGNVDYYIADPKDPIINAYSRAYPGLFKHLNEMPESLLSHLRYPRDLYYMQMKIYAKYHQNSPALFYEQAETWQYAKVDGAPILPYFITMDFGRCNNQEEFAMINPMTPVNRDNLSMVGIASTLDDSQCNNGYKPNISIYKFPKAVQVNGPSQVMALIDQNPEIAGQFTLWNQLGSEVKKGRMVILPMGNSILYVQPIYMLATKTKMPELARVIVSIGNQVVMDKTLWAAFERLKAKFVKTASGSSSGTSGAKP</sequence>
<evidence type="ECO:0000256" key="5">
    <source>
        <dbReference type="SAM" id="Phobius"/>
    </source>
</evidence>
<feature type="transmembrane region" description="Helical" evidence="5">
    <location>
        <begin position="286"/>
        <end position="305"/>
    </location>
</feature>
<dbReference type="InterPro" id="IPR005372">
    <property type="entry name" value="UPF0182"/>
</dbReference>
<feature type="transmembrane region" description="Helical" evidence="5">
    <location>
        <begin position="48"/>
        <end position="70"/>
    </location>
</feature>
<keyword evidence="4 5" id="KW-0472">Membrane</keyword>
<evidence type="ECO:0000256" key="4">
    <source>
        <dbReference type="ARBA" id="ARBA00023136"/>
    </source>
</evidence>
<dbReference type="EMBL" id="LUUI01000102">
    <property type="protein sequence ID" value="OAI15417.1"/>
    <property type="molecule type" value="Genomic_DNA"/>
</dbReference>
<name>A0A177NBN3_9GAMM</name>
<evidence type="ECO:0000313" key="6">
    <source>
        <dbReference type="EMBL" id="OAI15417.1"/>
    </source>
</evidence>
<evidence type="ECO:0000256" key="2">
    <source>
        <dbReference type="ARBA" id="ARBA00022692"/>
    </source>
</evidence>
<organism evidence="6 7">
    <name type="scientific">Methylomonas lenta</name>
    <dbReference type="NCBI Taxonomy" id="980561"/>
    <lineage>
        <taxon>Bacteria</taxon>
        <taxon>Pseudomonadati</taxon>
        <taxon>Pseudomonadota</taxon>
        <taxon>Gammaproteobacteria</taxon>
        <taxon>Methylococcales</taxon>
        <taxon>Methylococcaceae</taxon>
        <taxon>Methylomonas</taxon>
    </lineage>
</organism>
<dbReference type="RefSeq" id="WP_066982270.1">
    <property type="nucleotide sequence ID" value="NZ_LUUI01000102.1"/>
</dbReference>
<dbReference type="Proteomes" id="UP000078476">
    <property type="component" value="Unassembled WGS sequence"/>
</dbReference>
<feature type="transmembrane region" description="Helical" evidence="5">
    <location>
        <begin position="173"/>
        <end position="190"/>
    </location>
</feature>
<dbReference type="Pfam" id="PF03699">
    <property type="entry name" value="UPF0182"/>
    <property type="match status" value="1"/>
</dbReference>
<evidence type="ECO:0000256" key="1">
    <source>
        <dbReference type="ARBA" id="ARBA00022475"/>
    </source>
</evidence>
<protein>
    <submittedName>
        <fullName evidence="6">Uncharacterized protein</fullName>
    </submittedName>
</protein>
<accession>A0A177NBN3</accession>
<gene>
    <name evidence="6" type="ORF">A1359_00565</name>
</gene>
<feature type="transmembrane region" description="Helical" evidence="5">
    <location>
        <begin position="210"/>
        <end position="232"/>
    </location>
</feature>
<keyword evidence="2 5" id="KW-0812">Transmembrane</keyword>
<dbReference type="OrthoDB" id="9763654at2"/>
<dbReference type="GO" id="GO:0016020">
    <property type="term" value="C:membrane"/>
    <property type="evidence" value="ECO:0007669"/>
    <property type="project" value="InterPro"/>
</dbReference>
<keyword evidence="1" id="KW-1003">Cell membrane</keyword>
<proteinExistence type="predicted"/>
<dbReference type="STRING" id="980561.A1359_00565"/>
<dbReference type="PANTHER" id="PTHR39344:SF1">
    <property type="entry name" value="UPF0182 PROTEIN SLL1060"/>
    <property type="match status" value="1"/>
</dbReference>
<feature type="transmembrane region" description="Helical" evidence="5">
    <location>
        <begin position="105"/>
        <end position="130"/>
    </location>
</feature>
<comment type="caution">
    <text evidence="6">The sequence shown here is derived from an EMBL/GenBank/DDBJ whole genome shotgun (WGS) entry which is preliminary data.</text>
</comment>
<keyword evidence="3 5" id="KW-1133">Transmembrane helix</keyword>
<keyword evidence="7" id="KW-1185">Reference proteome</keyword>
<dbReference type="GO" id="GO:0005576">
    <property type="term" value="C:extracellular region"/>
    <property type="evidence" value="ECO:0007669"/>
    <property type="project" value="TreeGrafter"/>
</dbReference>